<feature type="domain" description="Solute-binding protein family 5" evidence="7">
    <location>
        <begin position="87"/>
        <end position="451"/>
    </location>
</feature>
<dbReference type="Gene3D" id="3.10.105.10">
    <property type="entry name" value="Dipeptide-binding Protein, Domain 3"/>
    <property type="match status" value="1"/>
</dbReference>
<keyword evidence="9" id="KW-1185">Reference proteome</keyword>
<evidence type="ECO:0000313" key="8">
    <source>
        <dbReference type="EMBL" id="PSB02493.1"/>
    </source>
</evidence>
<evidence type="ECO:0000256" key="5">
    <source>
        <dbReference type="SAM" id="MobiDB-lite"/>
    </source>
</evidence>
<dbReference type="InterPro" id="IPR039424">
    <property type="entry name" value="SBP_5"/>
</dbReference>
<dbReference type="Pfam" id="PF00496">
    <property type="entry name" value="SBP_bac_5"/>
    <property type="match status" value="1"/>
</dbReference>
<comment type="similarity">
    <text evidence="2">Belongs to the bacterial solute-binding protein 5 family.</text>
</comment>
<dbReference type="GO" id="GO:0015833">
    <property type="term" value="P:peptide transport"/>
    <property type="evidence" value="ECO:0007669"/>
    <property type="project" value="TreeGrafter"/>
</dbReference>
<name>A0A2T1C300_9CYAN</name>
<evidence type="ECO:0000256" key="2">
    <source>
        <dbReference type="ARBA" id="ARBA00005695"/>
    </source>
</evidence>
<dbReference type="Proteomes" id="UP000238762">
    <property type="component" value="Unassembled WGS sequence"/>
</dbReference>
<feature type="region of interest" description="Disordered" evidence="5">
    <location>
        <begin position="27"/>
        <end position="51"/>
    </location>
</feature>
<comment type="subcellular location">
    <subcellularLocation>
        <location evidence="1">Cell envelope</location>
    </subcellularLocation>
</comment>
<comment type="caution">
    <text evidence="8">The sequence shown here is derived from an EMBL/GenBank/DDBJ whole genome shotgun (WGS) entry which is preliminary data.</text>
</comment>
<dbReference type="CDD" id="cd08519">
    <property type="entry name" value="PBP2_NikA_DppA_OppA_like_20"/>
    <property type="match status" value="1"/>
</dbReference>
<dbReference type="OrthoDB" id="9796817at2"/>
<dbReference type="GO" id="GO:0043190">
    <property type="term" value="C:ATP-binding cassette (ABC) transporter complex"/>
    <property type="evidence" value="ECO:0007669"/>
    <property type="project" value="InterPro"/>
</dbReference>
<organism evidence="8 9">
    <name type="scientific">Merismopedia glauca CCAP 1448/3</name>
    <dbReference type="NCBI Taxonomy" id="1296344"/>
    <lineage>
        <taxon>Bacteria</taxon>
        <taxon>Bacillati</taxon>
        <taxon>Cyanobacteriota</taxon>
        <taxon>Cyanophyceae</taxon>
        <taxon>Synechococcales</taxon>
        <taxon>Merismopediaceae</taxon>
        <taxon>Merismopedia</taxon>
    </lineage>
</organism>
<dbReference type="PIRSF" id="PIRSF002741">
    <property type="entry name" value="MppA"/>
    <property type="match status" value="1"/>
</dbReference>
<evidence type="ECO:0000256" key="1">
    <source>
        <dbReference type="ARBA" id="ARBA00004196"/>
    </source>
</evidence>
<protein>
    <submittedName>
        <fullName evidence="8">Peptide ABC transporter substrate-binding protein</fullName>
    </submittedName>
</protein>
<dbReference type="AlphaFoldDB" id="A0A2T1C300"/>
<feature type="chain" id="PRO_5015480431" evidence="6">
    <location>
        <begin position="26"/>
        <end position="542"/>
    </location>
</feature>
<evidence type="ECO:0000256" key="3">
    <source>
        <dbReference type="ARBA" id="ARBA00022448"/>
    </source>
</evidence>
<evidence type="ECO:0000256" key="6">
    <source>
        <dbReference type="SAM" id="SignalP"/>
    </source>
</evidence>
<dbReference type="Gene3D" id="3.40.190.10">
    <property type="entry name" value="Periplasmic binding protein-like II"/>
    <property type="match status" value="1"/>
</dbReference>
<dbReference type="InterPro" id="IPR030678">
    <property type="entry name" value="Peptide/Ni-bd"/>
</dbReference>
<dbReference type="Gene3D" id="3.90.76.10">
    <property type="entry name" value="Dipeptide-binding Protein, Domain 1"/>
    <property type="match status" value="1"/>
</dbReference>
<sequence length="542" mass="60023">MNWVKLAKSSTLCLGLLLLVTSCRSQPGNQPGGVTTSSGSGDGRITIGTTQEPRTLDPADAYELRSLNLVYNMSDRLYAYAPGTTNLEPELATALPKVTPDALTYTITLRQGVVFHDGTPLTAKVMADSLLRFRNNGGQPAFLLKDIVDTIQATSDTELKIKLKKPFSAFPALLAFIGTCPVSPKEYQIGEGKFIQSKFTGTGPYKLTSYGTDSVRFDLFDQYWGTKPVNKGVNWRIYKSSANNLFNAFKRGEIDVAYFSLEPTQIRSLEQEAKQGKIQAISSPGTTISYMMLNVKQKPLDNPLVRQAIASFINRQLINERVLFNQAEPLYSTIPTSFDVSLPLFKEKYGDANIEKAKQLLQQAGFSATNPAKLQIWYPSGSPTRQKAANLLAEYAKQQMGGILEFEVKTDDGAIFFSNKSKGVYPITLLDWYPDFLDADNYVQPFLECPKGSVTGGCQEGGSKSQGSFYYNPKMNQLIDSERKELNPETRKKIFADIQNLIAQDVPLIPLWQTKDYVFAQKGVAGVQINATQTLPYSPIKK</sequence>
<keyword evidence="3" id="KW-0813">Transport</keyword>
<dbReference type="GO" id="GO:0030313">
    <property type="term" value="C:cell envelope"/>
    <property type="evidence" value="ECO:0007669"/>
    <property type="project" value="UniProtKB-SubCell"/>
</dbReference>
<evidence type="ECO:0000313" key="9">
    <source>
        <dbReference type="Proteomes" id="UP000238762"/>
    </source>
</evidence>
<dbReference type="PANTHER" id="PTHR30290:SF10">
    <property type="entry name" value="PERIPLASMIC OLIGOPEPTIDE-BINDING PROTEIN-RELATED"/>
    <property type="match status" value="1"/>
</dbReference>
<gene>
    <name evidence="8" type="ORF">C7B64_12905</name>
</gene>
<dbReference type="InterPro" id="IPR000914">
    <property type="entry name" value="SBP_5_dom"/>
</dbReference>
<dbReference type="GO" id="GO:0042597">
    <property type="term" value="C:periplasmic space"/>
    <property type="evidence" value="ECO:0007669"/>
    <property type="project" value="UniProtKB-ARBA"/>
</dbReference>
<reference evidence="8 9" key="2">
    <citation type="submission" date="2018-03" db="EMBL/GenBank/DDBJ databases">
        <title>The ancient ancestry and fast evolution of plastids.</title>
        <authorList>
            <person name="Moore K.R."/>
            <person name="Magnabosco C."/>
            <person name="Momper L."/>
            <person name="Gold D.A."/>
            <person name="Bosak T."/>
            <person name="Fournier G.P."/>
        </authorList>
    </citation>
    <scope>NUCLEOTIDE SEQUENCE [LARGE SCALE GENOMIC DNA]</scope>
    <source>
        <strain evidence="8 9">CCAP 1448/3</strain>
    </source>
</reference>
<dbReference type="GO" id="GO:1904680">
    <property type="term" value="F:peptide transmembrane transporter activity"/>
    <property type="evidence" value="ECO:0007669"/>
    <property type="project" value="TreeGrafter"/>
</dbReference>
<keyword evidence="4 6" id="KW-0732">Signal</keyword>
<reference evidence="8 9" key="1">
    <citation type="submission" date="2018-02" db="EMBL/GenBank/DDBJ databases">
        <authorList>
            <person name="Cohen D.B."/>
            <person name="Kent A.D."/>
        </authorList>
    </citation>
    <scope>NUCLEOTIDE SEQUENCE [LARGE SCALE GENOMIC DNA]</scope>
    <source>
        <strain evidence="8 9">CCAP 1448/3</strain>
    </source>
</reference>
<dbReference type="PANTHER" id="PTHR30290">
    <property type="entry name" value="PERIPLASMIC BINDING COMPONENT OF ABC TRANSPORTER"/>
    <property type="match status" value="1"/>
</dbReference>
<dbReference type="EMBL" id="PVWJ01000058">
    <property type="protein sequence ID" value="PSB02493.1"/>
    <property type="molecule type" value="Genomic_DNA"/>
</dbReference>
<evidence type="ECO:0000256" key="4">
    <source>
        <dbReference type="ARBA" id="ARBA00022729"/>
    </source>
</evidence>
<dbReference type="PROSITE" id="PS51257">
    <property type="entry name" value="PROKAR_LIPOPROTEIN"/>
    <property type="match status" value="1"/>
</dbReference>
<proteinExistence type="inferred from homology"/>
<accession>A0A2T1C300</accession>
<dbReference type="SUPFAM" id="SSF53850">
    <property type="entry name" value="Periplasmic binding protein-like II"/>
    <property type="match status" value="1"/>
</dbReference>
<dbReference type="RefSeq" id="WP_106289066.1">
    <property type="nucleotide sequence ID" value="NZ_CAWNTC010000063.1"/>
</dbReference>
<feature type="signal peptide" evidence="6">
    <location>
        <begin position="1"/>
        <end position="25"/>
    </location>
</feature>
<evidence type="ECO:0000259" key="7">
    <source>
        <dbReference type="Pfam" id="PF00496"/>
    </source>
</evidence>